<dbReference type="GO" id="GO:0008270">
    <property type="term" value="F:zinc ion binding"/>
    <property type="evidence" value="ECO:0007669"/>
    <property type="project" value="UniProtKB-UniRule"/>
</dbReference>
<dbReference type="GO" id="GO:0005737">
    <property type="term" value="C:cytoplasm"/>
    <property type="evidence" value="ECO:0007669"/>
    <property type="project" value="UniProtKB-SubCell"/>
</dbReference>
<evidence type="ECO:0000259" key="8">
    <source>
        <dbReference type="Pfam" id="PF05191"/>
    </source>
</evidence>
<evidence type="ECO:0000256" key="1">
    <source>
        <dbReference type="ARBA" id="ARBA00022679"/>
    </source>
</evidence>
<keyword evidence="5 7" id="KW-0067">ATP-binding</keyword>
<feature type="binding site" evidence="5">
    <location>
        <position position="134"/>
    </location>
    <ligand>
        <name>Zn(2+)</name>
        <dbReference type="ChEBI" id="CHEBI:29105"/>
        <note>structural</note>
    </ligand>
</feature>
<proteinExistence type="inferred from homology"/>
<comment type="similarity">
    <text evidence="5 6">Belongs to the adenylate kinase family.</text>
</comment>
<feature type="binding site" evidence="5">
    <location>
        <position position="154"/>
    </location>
    <ligand>
        <name>Zn(2+)</name>
        <dbReference type="ChEBI" id="CHEBI:29105"/>
        <note>structural</note>
    </ligand>
</feature>
<feature type="binding site" evidence="5">
    <location>
        <position position="37"/>
    </location>
    <ligand>
        <name>AMP</name>
        <dbReference type="ChEBI" id="CHEBI:456215"/>
    </ligand>
</feature>
<comment type="domain">
    <text evidence="5">Consists of three domains, a large central CORE domain and two small peripheral domains, NMPbind and LID, which undergo movements during catalysis. The LID domain closes over the site of phosphoryl transfer upon ATP binding. Assembling and dissambling the active center during each catalytic cycle provides an effective means to prevent ATP hydrolysis. Some bacteria have evolved a zinc-coordinating structure that stabilizes the LID domain.</text>
</comment>
<feature type="binding site" evidence="5">
    <location>
        <position position="200"/>
    </location>
    <ligand>
        <name>ATP</name>
        <dbReference type="ChEBI" id="CHEBI:30616"/>
    </ligand>
</feature>
<dbReference type="AlphaFoldDB" id="A0A2N2F314"/>
<feature type="binding site" evidence="5">
    <location>
        <position position="161"/>
    </location>
    <ligand>
        <name>AMP</name>
        <dbReference type="ChEBI" id="CHEBI:456215"/>
    </ligand>
</feature>
<comment type="function">
    <text evidence="5">Catalyzes the reversible transfer of the terminal phosphate group between ATP and AMP. Plays an important role in cellular energy homeostasis and in adenine nucleotide metabolism.</text>
</comment>
<evidence type="ECO:0000256" key="3">
    <source>
        <dbReference type="ARBA" id="ARBA00022741"/>
    </source>
</evidence>
<feature type="binding site" evidence="5">
    <location>
        <begin position="137"/>
        <end position="138"/>
    </location>
    <ligand>
        <name>ATP</name>
        <dbReference type="ChEBI" id="CHEBI:30616"/>
    </ligand>
</feature>
<dbReference type="InterPro" id="IPR007862">
    <property type="entry name" value="Adenylate_kinase_lid-dom"/>
</dbReference>
<comment type="caution">
    <text evidence="5">Lacks conserved residue(s) required for the propagation of feature annotation.</text>
</comment>
<sequence length="215" mass="25344">MKTVLFHGPSGSGKDTQVELLKEKYDFESIATGDMFRTMYKQADLEAIKAYNYWSKGQWVPNELVYSMLNKWVAQFDREKNWAFVSVVREQGQIQMFDKTLESVERKLDHFIYFTLSEEAAIERMSLRWICPNCDSTYHEKFKIEKVKGYCDKCGTKLVQREDDQPDRIRNRIRENNRTIEPILNTYRARGILIEIDATPSIEEIHKEVVLKLGL</sequence>
<evidence type="ECO:0000256" key="7">
    <source>
        <dbReference type="RuleBase" id="RU003331"/>
    </source>
</evidence>
<evidence type="ECO:0000256" key="5">
    <source>
        <dbReference type="HAMAP-Rule" id="MF_00235"/>
    </source>
</evidence>
<dbReference type="EMBL" id="PHAO01000001">
    <property type="protein sequence ID" value="PKN02568.1"/>
    <property type="molecule type" value="Genomic_DNA"/>
</dbReference>
<feature type="binding site" evidence="5">
    <location>
        <position position="32"/>
    </location>
    <ligand>
        <name>AMP</name>
        <dbReference type="ChEBI" id="CHEBI:456215"/>
    </ligand>
</feature>
<dbReference type="GO" id="GO:0044209">
    <property type="term" value="P:AMP salvage"/>
    <property type="evidence" value="ECO:0007669"/>
    <property type="project" value="UniProtKB-UniRule"/>
</dbReference>
<keyword evidence="3 5" id="KW-0547">Nucleotide-binding</keyword>
<keyword evidence="5" id="KW-0479">Metal-binding</keyword>
<dbReference type="CDD" id="cd01428">
    <property type="entry name" value="ADK"/>
    <property type="match status" value="1"/>
</dbReference>
<comment type="subcellular location">
    <subcellularLocation>
        <location evidence="5 7">Cytoplasm</location>
    </subcellularLocation>
</comment>
<dbReference type="GO" id="GO:0004017">
    <property type="term" value="F:AMP kinase activity"/>
    <property type="evidence" value="ECO:0007669"/>
    <property type="project" value="UniProtKB-UniRule"/>
</dbReference>
<keyword evidence="2 5" id="KW-0545">Nucleotide biosynthesis</keyword>
<feature type="binding site" evidence="5">
    <location>
        <position position="131"/>
    </location>
    <ligand>
        <name>Zn(2+)</name>
        <dbReference type="ChEBI" id="CHEBI:29105"/>
        <note>structural</note>
    </ligand>
</feature>
<dbReference type="InterPro" id="IPR000850">
    <property type="entry name" value="Adenylat/UMP-CMP_kin"/>
</dbReference>
<evidence type="ECO:0000313" key="9">
    <source>
        <dbReference type="EMBL" id="PKN02568.1"/>
    </source>
</evidence>
<protein>
    <recommendedName>
        <fullName evidence="5 7">Adenylate kinase</fullName>
        <shortName evidence="5">AK</shortName>
        <ecNumber evidence="5 7">2.7.4.3</ecNumber>
    </recommendedName>
    <alternativeName>
        <fullName evidence="5">ATP-AMP transphosphorylase</fullName>
    </alternativeName>
    <alternativeName>
        <fullName evidence="5">ATP:AMP phosphotransferase</fullName>
    </alternativeName>
    <alternativeName>
        <fullName evidence="5">Adenylate monophosphate kinase</fullName>
    </alternativeName>
</protein>
<evidence type="ECO:0000313" key="10">
    <source>
        <dbReference type="Proteomes" id="UP000233417"/>
    </source>
</evidence>
<feature type="domain" description="Adenylate kinase active site lid" evidence="8">
    <location>
        <begin position="128"/>
        <end position="163"/>
    </location>
</feature>
<dbReference type="GO" id="GO:0005524">
    <property type="term" value="F:ATP binding"/>
    <property type="evidence" value="ECO:0007669"/>
    <property type="project" value="UniProtKB-UniRule"/>
</dbReference>
<comment type="subunit">
    <text evidence="5 7">Monomer.</text>
</comment>
<keyword evidence="5" id="KW-0963">Cytoplasm</keyword>
<comment type="caution">
    <text evidence="9">The sequence shown here is derived from an EMBL/GenBank/DDBJ whole genome shotgun (WGS) entry which is preliminary data.</text>
</comment>
<reference evidence="9 10" key="1">
    <citation type="journal article" date="2017" name="ISME J.">
        <title>Potential for microbial H2 and metal transformations associated with novel bacteria and archaea in deep terrestrial subsurface sediments.</title>
        <authorList>
            <person name="Hernsdorf A.W."/>
            <person name="Amano Y."/>
            <person name="Miyakawa K."/>
            <person name="Ise K."/>
            <person name="Suzuki Y."/>
            <person name="Anantharaman K."/>
            <person name="Probst A."/>
            <person name="Burstein D."/>
            <person name="Thomas B.C."/>
            <person name="Banfield J.F."/>
        </authorList>
    </citation>
    <scope>NUCLEOTIDE SEQUENCE [LARGE SCALE GENOMIC DNA]</scope>
    <source>
        <strain evidence="9">HGW-Dojkabacteria-1</strain>
    </source>
</reference>
<dbReference type="Pfam" id="PF00406">
    <property type="entry name" value="ADK"/>
    <property type="match status" value="1"/>
</dbReference>
<feature type="binding site" evidence="5">
    <location>
        <position position="93"/>
    </location>
    <ligand>
        <name>AMP</name>
        <dbReference type="ChEBI" id="CHEBI:456215"/>
    </ligand>
</feature>
<gene>
    <name evidence="5" type="primary">adk</name>
    <name evidence="9" type="ORF">CVU76_00820</name>
</gene>
<feature type="region of interest" description="LID" evidence="5">
    <location>
        <begin position="127"/>
        <end position="164"/>
    </location>
</feature>
<feature type="region of interest" description="NMP" evidence="5">
    <location>
        <begin position="31"/>
        <end position="60"/>
    </location>
</feature>
<evidence type="ECO:0000256" key="6">
    <source>
        <dbReference type="RuleBase" id="RU003330"/>
    </source>
</evidence>
<dbReference type="Pfam" id="PF05191">
    <property type="entry name" value="ADK_lid"/>
    <property type="match status" value="1"/>
</dbReference>
<dbReference type="Gene3D" id="3.40.50.300">
    <property type="entry name" value="P-loop containing nucleotide triphosphate hydrolases"/>
    <property type="match status" value="1"/>
</dbReference>
<dbReference type="Proteomes" id="UP000233417">
    <property type="component" value="Unassembled WGS sequence"/>
</dbReference>
<keyword evidence="5" id="KW-0862">Zinc</keyword>
<feature type="binding site" evidence="5">
    <location>
        <position position="172"/>
    </location>
    <ligand>
        <name>AMP</name>
        <dbReference type="ChEBI" id="CHEBI:456215"/>
    </ligand>
</feature>
<dbReference type="PANTHER" id="PTHR23359">
    <property type="entry name" value="NUCLEOTIDE KINASE"/>
    <property type="match status" value="1"/>
</dbReference>
<evidence type="ECO:0000256" key="4">
    <source>
        <dbReference type="ARBA" id="ARBA00022777"/>
    </source>
</evidence>
<feature type="binding site" evidence="5">
    <location>
        <position position="151"/>
    </location>
    <ligand>
        <name>Zn(2+)</name>
        <dbReference type="ChEBI" id="CHEBI:29105"/>
        <note>structural</note>
    </ligand>
</feature>
<dbReference type="HAMAP" id="MF_00235">
    <property type="entry name" value="Adenylate_kinase_Adk"/>
    <property type="match status" value="1"/>
</dbReference>
<dbReference type="SUPFAM" id="SSF52540">
    <property type="entry name" value="P-loop containing nucleoside triphosphate hydrolases"/>
    <property type="match status" value="1"/>
</dbReference>
<comment type="pathway">
    <text evidence="5">Purine metabolism; AMP biosynthesis via salvage pathway; AMP from ADP: step 1/1.</text>
</comment>
<organism evidence="9 10">
    <name type="scientific">Candidatus Dojkabacteria bacterium HGW-Dojkabacteria-1</name>
    <dbReference type="NCBI Taxonomy" id="2013761"/>
    <lineage>
        <taxon>Bacteria</taxon>
        <taxon>Candidatus Dojkabacteria</taxon>
    </lineage>
</organism>
<dbReference type="InterPro" id="IPR027417">
    <property type="entry name" value="P-loop_NTPase"/>
</dbReference>
<keyword evidence="1 5" id="KW-0808">Transferase</keyword>
<dbReference type="PRINTS" id="PR00094">
    <property type="entry name" value="ADENYLTKNASE"/>
</dbReference>
<accession>A0A2N2F314</accession>
<keyword evidence="4 5" id="KW-0418">Kinase</keyword>
<comment type="catalytic activity">
    <reaction evidence="5 7">
        <text>AMP + ATP = 2 ADP</text>
        <dbReference type="Rhea" id="RHEA:12973"/>
        <dbReference type="ChEBI" id="CHEBI:30616"/>
        <dbReference type="ChEBI" id="CHEBI:456215"/>
        <dbReference type="ChEBI" id="CHEBI:456216"/>
        <dbReference type="EC" id="2.7.4.3"/>
    </reaction>
</comment>
<dbReference type="EC" id="2.7.4.3" evidence="5 7"/>
<dbReference type="UniPathway" id="UPA00588">
    <property type="reaction ID" value="UER00649"/>
</dbReference>
<feature type="binding site" evidence="5">
    <location>
        <position position="128"/>
    </location>
    <ligand>
        <name>ATP</name>
        <dbReference type="ChEBI" id="CHEBI:30616"/>
    </ligand>
</feature>
<name>A0A2N2F314_9BACT</name>
<evidence type="ECO:0000256" key="2">
    <source>
        <dbReference type="ARBA" id="ARBA00022727"/>
    </source>
</evidence>